<feature type="compositionally biased region" description="Polar residues" evidence="1">
    <location>
        <begin position="1"/>
        <end position="10"/>
    </location>
</feature>
<feature type="region of interest" description="Disordered" evidence="1">
    <location>
        <begin position="1"/>
        <end position="37"/>
    </location>
</feature>
<feature type="non-terminal residue" evidence="2">
    <location>
        <position position="1"/>
    </location>
</feature>
<gene>
    <name evidence="2" type="ORF">AVDCRST_MAG34-1386</name>
</gene>
<evidence type="ECO:0000256" key="1">
    <source>
        <dbReference type="SAM" id="MobiDB-lite"/>
    </source>
</evidence>
<protein>
    <submittedName>
        <fullName evidence="2">Uncharacterized protein</fullName>
    </submittedName>
</protein>
<reference evidence="2" key="1">
    <citation type="submission" date="2020-02" db="EMBL/GenBank/DDBJ databases">
        <authorList>
            <person name="Meier V. D."/>
        </authorList>
    </citation>
    <scope>NUCLEOTIDE SEQUENCE</scope>
    <source>
        <strain evidence="2">AVDCRST_MAG34</strain>
    </source>
</reference>
<dbReference type="AlphaFoldDB" id="A0A6J4M528"/>
<evidence type="ECO:0000313" key="2">
    <source>
        <dbReference type="EMBL" id="CAA9348320.1"/>
    </source>
</evidence>
<feature type="non-terminal residue" evidence="2">
    <location>
        <position position="64"/>
    </location>
</feature>
<dbReference type="EMBL" id="CADCUI010000032">
    <property type="protein sequence ID" value="CAA9348320.1"/>
    <property type="molecule type" value="Genomic_DNA"/>
</dbReference>
<organism evidence="2">
    <name type="scientific">uncultured Nocardioidaceae bacterium</name>
    <dbReference type="NCBI Taxonomy" id="253824"/>
    <lineage>
        <taxon>Bacteria</taxon>
        <taxon>Bacillati</taxon>
        <taxon>Actinomycetota</taxon>
        <taxon>Actinomycetes</taxon>
        <taxon>Propionibacteriales</taxon>
        <taxon>Nocardioidaceae</taxon>
        <taxon>environmental samples</taxon>
    </lineage>
</organism>
<name>A0A6J4M528_9ACTN</name>
<sequence>VHRSGSTPRSSLFRERSPSTVAAGHRRVDGGRDSQSVAACATTPTSLGGVTVANCRVQRPAATV</sequence>
<proteinExistence type="predicted"/>
<accession>A0A6J4M528</accession>